<dbReference type="PANTHER" id="PTHR42834:SF1">
    <property type="entry name" value="ENDONUCLEASE_EXONUCLEASE_PHOSPHATASE FAMILY PROTEIN (AFU_ORTHOLOGUE AFUA_3G09210)"/>
    <property type="match status" value="1"/>
</dbReference>
<dbReference type="Proteomes" id="UP000017842">
    <property type="component" value="Unassembled WGS sequence"/>
</dbReference>
<dbReference type="InterPro" id="IPR036691">
    <property type="entry name" value="Endo/exonu/phosph_ase_sf"/>
</dbReference>
<dbReference type="Gene3D" id="2.60.40.2030">
    <property type="match status" value="1"/>
</dbReference>
<dbReference type="eggNOG" id="COG3210">
    <property type="taxonomic scope" value="Bacteria"/>
</dbReference>
<dbReference type="InterPro" id="IPR047971">
    <property type="entry name" value="ExeM-like"/>
</dbReference>
<dbReference type="AlphaFoldDB" id="V5DVL9"/>
<evidence type="ECO:0000256" key="2">
    <source>
        <dbReference type="SAM" id="SignalP"/>
    </source>
</evidence>
<dbReference type="OrthoDB" id="9800417at2"/>
<feature type="chain" id="PRO_5004732070" evidence="2">
    <location>
        <begin position="29"/>
        <end position="1123"/>
    </location>
</feature>
<organism evidence="4 5">
    <name type="scientific">Methyloglobulus morosus KoM1</name>
    <dbReference type="NCBI Taxonomy" id="1116472"/>
    <lineage>
        <taxon>Bacteria</taxon>
        <taxon>Pseudomonadati</taxon>
        <taxon>Pseudomonadota</taxon>
        <taxon>Gammaproteobacteria</taxon>
        <taxon>Methylococcales</taxon>
        <taxon>Methylococcaceae</taxon>
        <taxon>Methyloglobulus</taxon>
    </lineage>
</organism>
<dbReference type="PANTHER" id="PTHR42834">
    <property type="entry name" value="ENDONUCLEASE/EXONUCLEASE/PHOSPHATASE FAMILY PROTEIN (AFU_ORTHOLOGUE AFUA_3G09210)"/>
    <property type="match status" value="1"/>
</dbReference>
<evidence type="ECO:0000256" key="1">
    <source>
        <dbReference type="ARBA" id="ARBA00022837"/>
    </source>
</evidence>
<feature type="domain" description="Endonuclease/exonuclease/phosphatase" evidence="3">
    <location>
        <begin position="654"/>
        <end position="982"/>
    </location>
</feature>
<gene>
    <name evidence="4" type="ORF">MGMO_104c00050</name>
</gene>
<dbReference type="SUPFAM" id="SSF56219">
    <property type="entry name" value="DNase I-like"/>
    <property type="match status" value="1"/>
</dbReference>
<dbReference type="InterPro" id="IPR005135">
    <property type="entry name" value="Endo/exonuclease/phosphatase"/>
</dbReference>
<reference evidence="4 5" key="1">
    <citation type="journal article" date="2013" name="Genome Announc.">
        <title>Draft Genome Sequence of the Methanotrophic Gammaproteobacterium Methyloglobulus morosus DSM 22980 Strain KoM1.</title>
        <authorList>
            <person name="Poehlein A."/>
            <person name="Deutzmann J.S."/>
            <person name="Daniel R."/>
            <person name="Simeonova D.D."/>
        </authorList>
    </citation>
    <scope>NUCLEOTIDE SEQUENCE [LARGE SCALE GENOMIC DNA]</scope>
    <source>
        <strain evidence="4 5">KoM1</strain>
    </source>
</reference>
<dbReference type="InterPro" id="IPR018511">
    <property type="entry name" value="Hemolysin-typ_Ca-bd_CS"/>
</dbReference>
<dbReference type="InterPro" id="IPR001343">
    <property type="entry name" value="Hemolysn_Ca-bd"/>
</dbReference>
<dbReference type="NCBIfam" id="NF033681">
    <property type="entry name" value="ExeM_NucH_DNase"/>
    <property type="match status" value="1"/>
</dbReference>
<sequence>MPIMRPSKRHPLAFALFTALNITPVVQAACVSLSALDNAYTQNFDTLATAGTTNALGLDGWSMTETGGGTRDNEQYAADTGASNTGDTYSYGAAGSAERALGGLRSGTLIPVFGACFTNDTGATINTFAIAYNGEQWRLGTAARTDQINFEYSTNATDLATGTWTGASGLNFVTPNTATTGAKDGNASGNRTAISANIASLSIAPGGTFWLRWTDTDATGADDGLAVDDFSLTPSGNVVTTPTVNLSVSANTGSEAAATAVTVTVTASAAVVGDQTVTLAVSGTDITTGDYTLSNTVITIPNGSTTGSVTFTVVDDALVEVTETASLTISDPTAGISLGTTTAQTIAITDNDIAPGSTCGDPATKISAVQGNGASTPLSGVTSIEGIVVGDYQGTSTNSLRGYFVQEEDSDVDANHATSEGIFVFDGTTALANVSVGDRVRVTGTPAEFFGMTQIGSVTDVKVCTNSQAIPTAATLTLPVPNIPNGNLANATAAINAYYEAFEGMLVKFPTTLKVSEYFELERYGQLVLSQGGRIPTFTSVSNPNVTGLVDQEITLAKRQIILDDGNNSQNFALTSGLPLPYPTGGLSISNRFRGGDIITNLTGVLHWSFAGLTGTDAWRIRPVEELIDYNFTPANPRKPVVPTVGGNLKVASFNVLNYFTTIDETASTTSGPCGPDGIQDCRGADSAAELTRQTEKAAIALCGIGADIVGMMEIENNATTSLSVLVAAANAISGCGPYDFINAGIIGNSSTTGDAIKVGLLYKTASVAPVGSHAILTTSVDVRFIDTKNRPTLAQTFSQISTGEKLTVAVNHLKSKGSDCLDVGDADLNDGQGNCSQTRKNAALAMVDWLNSDPTNSGDPDFLIIGDLNSYAKEDAIKAIENGSDDASGTFDDYINLVKAFGGDSAYSYVFDGQTGYLDHALANITLLPQVTGAGDWHINADEPPSFDYNDTIRDTGEASFEAKPAALPLYAANQFRTSDHDPVVIGLQLGETINIVEGTAARNSLVGSAGKDRITGFVGADTLSGGLNEDEFVYVTTGDGIDTIIDFAVGEDKIVLTALLQSLGYQGADPLADGIVKFAASGSNTVLYIDTDGAGPAVQRALAIINNVTALNLNNAANFIF</sequence>
<dbReference type="EMBL" id="AYLO01000099">
    <property type="protein sequence ID" value="ESS71426.1"/>
    <property type="molecule type" value="Genomic_DNA"/>
</dbReference>
<dbReference type="GO" id="GO:0003824">
    <property type="term" value="F:catalytic activity"/>
    <property type="evidence" value="ECO:0007669"/>
    <property type="project" value="InterPro"/>
</dbReference>
<evidence type="ECO:0000313" key="4">
    <source>
        <dbReference type="EMBL" id="ESS71426.1"/>
    </source>
</evidence>
<dbReference type="CDD" id="cd04486">
    <property type="entry name" value="YhcR_OBF_like"/>
    <property type="match status" value="1"/>
</dbReference>
<dbReference type="Pfam" id="PF00353">
    <property type="entry name" value="HemolysinCabind"/>
    <property type="match status" value="1"/>
</dbReference>
<dbReference type="eggNOG" id="COG3391">
    <property type="taxonomic scope" value="Bacteria"/>
</dbReference>
<dbReference type="InterPro" id="IPR011049">
    <property type="entry name" value="Serralysin-like_metalloprot_C"/>
</dbReference>
<keyword evidence="5" id="KW-1185">Reference proteome</keyword>
<dbReference type="Gene3D" id="2.150.10.10">
    <property type="entry name" value="Serralysin-like metalloprotease, C-terminal"/>
    <property type="match status" value="1"/>
</dbReference>
<proteinExistence type="predicted"/>
<dbReference type="Pfam" id="PF03372">
    <property type="entry name" value="Exo_endo_phos"/>
    <property type="match status" value="1"/>
</dbReference>
<evidence type="ECO:0000259" key="3">
    <source>
        <dbReference type="Pfam" id="PF03372"/>
    </source>
</evidence>
<feature type="signal peptide" evidence="2">
    <location>
        <begin position="1"/>
        <end position="28"/>
    </location>
</feature>
<protein>
    <submittedName>
        <fullName evidence="4">Extracellular nuclease</fullName>
    </submittedName>
</protein>
<keyword evidence="1" id="KW-0106">Calcium</keyword>
<dbReference type="SUPFAM" id="SSF141072">
    <property type="entry name" value="CalX-like"/>
    <property type="match status" value="1"/>
</dbReference>
<dbReference type="eggNOG" id="COG2374">
    <property type="taxonomic scope" value="Bacteria"/>
</dbReference>
<name>V5DVL9_9GAMM</name>
<dbReference type="SUPFAM" id="SSF51120">
    <property type="entry name" value="beta-Roll"/>
    <property type="match status" value="1"/>
</dbReference>
<dbReference type="PROSITE" id="PS00330">
    <property type="entry name" value="HEMOLYSIN_CALCIUM"/>
    <property type="match status" value="1"/>
</dbReference>
<dbReference type="Gene3D" id="3.60.10.10">
    <property type="entry name" value="Endonuclease/exonuclease/phosphatase"/>
    <property type="match status" value="1"/>
</dbReference>
<accession>V5DVL9</accession>
<dbReference type="InterPro" id="IPR038081">
    <property type="entry name" value="CalX-like_sf"/>
</dbReference>
<comment type="caution">
    <text evidence="4">The sequence shown here is derived from an EMBL/GenBank/DDBJ whole genome shotgun (WGS) entry which is preliminary data.</text>
</comment>
<dbReference type="STRING" id="1116472.MGMO_104c00050"/>
<keyword evidence="2" id="KW-0732">Signal</keyword>
<evidence type="ECO:0000313" key="5">
    <source>
        <dbReference type="Proteomes" id="UP000017842"/>
    </source>
</evidence>
<dbReference type="RefSeq" id="WP_023495513.1">
    <property type="nucleotide sequence ID" value="NZ_AYLO01000099.1"/>
</dbReference>